<accession>A0A2S8FI18</accession>
<dbReference type="InterPro" id="IPR013783">
    <property type="entry name" value="Ig-like_fold"/>
</dbReference>
<feature type="signal peptide" evidence="1">
    <location>
        <begin position="1"/>
        <end position="26"/>
    </location>
</feature>
<sequence length="140" mass="15149">MNLLKPRNYHWTCMLLVLGLFSGCFGNTGDRPDTGTVTGVVTLDGSPVEGATVTFQPNDGRPSAGETDASGKYVLMYSVDVEGAKVGQHTVTISKEDQKFDADGELTSSKETLPKEYNYESELTEEVKAGENTIDFKLTS</sequence>
<evidence type="ECO:0000313" key="3">
    <source>
        <dbReference type="Proteomes" id="UP000238322"/>
    </source>
</evidence>
<dbReference type="OrthoDB" id="286727at2"/>
<dbReference type="Proteomes" id="UP000238322">
    <property type="component" value="Unassembled WGS sequence"/>
</dbReference>
<gene>
    <name evidence="2" type="ORF">C5Y83_16295</name>
</gene>
<name>A0A2S8FI18_9BACT</name>
<dbReference type="PROSITE" id="PS51257">
    <property type="entry name" value="PROKAR_LIPOPROTEIN"/>
    <property type="match status" value="1"/>
</dbReference>
<evidence type="ECO:0000313" key="2">
    <source>
        <dbReference type="EMBL" id="PQO31825.1"/>
    </source>
</evidence>
<organism evidence="2 3">
    <name type="scientific">Blastopirellula marina</name>
    <dbReference type="NCBI Taxonomy" id="124"/>
    <lineage>
        <taxon>Bacteria</taxon>
        <taxon>Pseudomonadati</taxon>
        <taxon>Planctomycetota</taxon>
        <taxon>Planctomycetia</taxon>
        <taxon>Pirellulales</taxon>
        <taxon>Pirellulaceae</taxon>
        <taxon>Blastopirellula</taxon>
    </lineage>
</organism>
<feature type="chain" id="PRO_5015523169" description="Carboxypeptidase regulatory-like domain-containing protein" evidence="1">
    <location>
        <begin position="27"/>
        <end position="140"/>
    </location>
</feature>
<comment type="caution">
    <text evidence="2">The sequence shown here is derived from an EMBL/GenBank/DDBJ whole genome shotgun (WGS) entry which is preliminary data.</text>
</comment>
<reference evidence="2 3" key="1">
    <citation type="submission" date="2018-02" db="EMBL/GenBank/DDBJ databases">
        <title>Comparative genomes isolates from brazilian mangrove.</title>
        <authorList>
            <person name="Araujo J.E."/>
            <person name="Taketani R.G."/>
            <person name="Silva M.C.P."/>
            <person name="Loureco M.V."/>
            <person name="Andreote F.D."/>
        </authorList>
    </citation>
    <scope>NUCLEOTIDE SEQUENCE [LARGE SCALE GENOMIC DNA]</scope>
    <source>
        <strain evidence="2 3">Hex-1 MGV</strain>
    </source>
</reference>
<dbReference type="InterPro" id="IPR008964">
    <property type="entry name" value="Invasin/intimin_cell_adhesion"/>
</dbReference>
<dbReference type="AlphaFoldDB" id="A0A2S8FI18"/>
<dbReference type="EMBL" id="PUHY01000012">
    <property type="protein sequence ID" value="PQO31825.1"/>
    <property type="molecule type" value="Genomic_DNA"/>
</dbReference>
<keyword evidence="1" id="KW-0732">Signal</keyword>
<proteinExistence type="predicted"/>
<dbReference type="RefSeq" id="WP_105330837.1">
    <property type="nucleotide sequence ID" value="NZ_PUHY01000012.1"/>
</dbReference>
<evidence type="ECO:0008006" key="4">
    <source>
        <dbReference type="Google" id="ProtNLM"/>
    </source>
</evidence>
<dbReference type="Gene3D" id="2.60.40.10">
    <property type="entry name" value="Immunoglobulins"/>
    <property type="match status" value="1"/>
</dbReference>
<protein>
    <recommendedName>
        <fullName evidence="4">Carboxypeptidase regulatory-like domain-containing protein</fullName>
    </recommendedName>
</protein>
<dbReference type="SUPFAM" id="SSF49373">
    <property type="entry name" value="Invasin/intimin cell-adhesion fragments"/>
    <property type="match status" value="1"/>
</dbReference>
<evidence type="ECO:0000256" key="1">
    <source>
        <dbReference type="SAM" id="SignalP"/>
    </source>
</evidence>